<dbReference type="InterPro" id="IPR018356">
    <property type="entry name" value="Tscrpt_reg_HTH_DeoR_CS"/>
</dbReference>
<dbReference type="SMART" id="SM00420">
    <property type="entry name" value="HTH_DEOR"/>
    <property type="match status" value="1"/>
</dbReference>
<dbReference type="PRINTS" id="PR00037">
    <property type="entry name" value="HTHLACR"/>
</dbReference>
<dbReference type="SUPFAM" id="SSF46785">
    <property type="entry name" value="Winged helix' DNA-binding domain"/>
    <property type="match status" value="1"/>
</dbReference>
<dbReference type="GO" id="GO:0003677">
    <property type="term" value="F:DNA binding"/>
    <property type="evidence" value="ECO:0007669"/>
    <property type="project" value="UniProtKB-KW"/>
</dbReference>
<dbReference type="Gene3D" id="1.10.10.10">
    <property type="entry name" value="Winged helix-like DNA-binding domain superfamily/Winged helix DNA-binding domain"/>
    <property type="match status" value="1"/>
</dbReference>
<dbReference type="OrthoDB" id="9814815at2"/>
<dbReference type="PROSITE" id="PS51000">
    <property type="entry name" value="HTH_DEOR_2"/>
    <property type="match status" value="1"/>
</dbReference>
<organism evidence="5">
    <name type="scientific">Microvirga ossetica</name>
    <dbReference type="NCBI Taxonomy" id="1882682"/>
    <lineage>
        <taxon>Bacteria</taxon>
        <taxon>Pseudomonadati</taxon>
        <taxon>Pseudomonadota</taxon>
        <taxon>Alphaproteobacteria</taxon>
        <taxon>Hyphomicrobiales</taxon>
        <taxon>Methylobacteriaceae</taxon>
        <taxon>Microvirga</taxon>
    </lineage>
</organism>
<dbReference type="Pfam" id="PF08220">
    <property type="entry name" value="HTH_DeoR"/>
    <property type="match status" value="1"/>
</dbReference>
<dbReference type="InterPro" id="IPR050313">
    <property type="entry name" value="Carb_Metab_HTH_regulators"/>
</dbReference>
<dbReference type="Pfam" id="PF00455">
    <property type="entry name" value="DeoRC"/>
    <property type="match status" value="1"/>
</dbReference>
<accession>A0A1B2EI52</accession>
<dbReference type="InterPro" id="IPR037171">
    <property type="entry name" value="NagB/RpiA_transferase-like"/>
</dbReference>
<evidence type="ECO:0000256" key="3">
    <source>
        <dbReference type="ARBA" id="ARBA00023163"/>
    </source>
</evidence>
<dbReference type="GO" id="GO:0003700">
    <property type="term" value="F:DNA-binding transcription factor activity"/>
    <property type="evidence" value="ECO:0007669"/>
    <property type="project" value="InterPro"/>
</dbReference>
<sequence>MSFSEGKKATRQRVIMTELALSPSVRTSELATRLGVSAETVRRDIEEMTRRGLVSRTYGGATGLQLGLQPGFQDRDATAIQERDAIARIAIRMVKPGDVLMIDSGSTTAHFARALAYSVDGLTVITNCLAVAQALAPQKKTRVVLCPGEFSAHEGGVYGPETCAFLNRFNADIAFIGASGLTLDGPNDVESDACWVKRKMLERAERRSLLVASSKFNRRHLELVCPLAHLSDVVTEALPTGSLADALQASGVSLHVKIDTLSEAS</sequence>
<dbReference type="EMBL" id="CP016616">
    <property type="protein sequence ID" value="ANY79650.1"/>
    <property type="molecule type" value="Genomic_DNA"/>
</dbReference>
<dbReference type="AlphaFoldDB" id="A0A1B2EI52"/>
<dbReference type="InterPro" id="IPR036388">
    <property type="entry name" value="WH-like_DNA-bd_sf"/>
</dbReference>
<dbReference type="SMART" id="SM01134">
    <property type="entry name" value="DeoRC"/>
    <property type="match status" value="1"/>
</dbReference>
<dbReference type="RefSeq" id="WP_099510670.1">
    <property type="nucleotide sequence ID" value="NZ_CP016616.1"/>
</dbReference>
<dbReference type="SUPFAM" id="SSF100950">
    <property type="entry name" value="NagB/RpiA/CoA transferase-like"/>
    <property type="match status" value="1"/>
</dbReference>
<dbReference type="PANTHER" id="PTHR30363">
    <property type="entry name" value="HTH-TYPE TRANSCRIPTIONAL REGULATOR SRLR-RELATED"/>
    <property type="match status" value="1"/>
</dbReference>
<evidence type="ECO:0000259" key="4">
    <source>
        <dbReference type="PROSITE" id="PS51000"/>
    </source>
</evidence>
<keyword evidence="3" id="KW-0804">Transcription</keyword>
<keyword evidence="2" id="KW-0238">DNA-binding</keyword>
<dbReference type="InterPro" id="IPR036390">
    <property type="entry name" value="WH_DNA-bd_sf"/>
</dbReference>
<dbReference type="InterPro" id="IPR014036">
    <property type="entry name" value="DeoR-like_C"/>
</dbReference>
<dbReference type="KEGG" id="moc:BB934_16625"/>
<dbReference type="Gene3D" id="3.40.50.1360">
    <property type="match status" value="1"/>
</dbReference>
<reference evidence="5" key="1">
    <citation type="submission" date="2016-07" db="EMBL/GenBank/DDBJ databases">
        <title>Microvirga ossetica sp. nov. a new species of rhizobia isolated from root nodules of the legume species Vicia alpestris Steven originated from North Ossetia region in the Caucasus.</title>
        <authorList>
            <person name="Safronova V.I."/>
            <person name="Kuznetsova I.G."/>
            <person name="Sazanova A.L."/>
            <person name="Belimov A."/>
            <person name="Andronov E."/>
            <person name="Osledkin Y.S."/>
            <person name="Onishchuk O.P."/>
            <person name="Kurchak O.N."/>
            <person name="Shaposhnikov A.I."/>
            <person name="Willems A."/>
            <person name="Tikhonovich I.A."/>
        </authorList>
    </citation>
    <scope>NUCLEOTIDE SEQUENCE [LARGE SCALE GENOMIC DNA]</scope>
    <source>
        <strain evidence="5">V5/3M</strain>
    </source>
</reference>
<proteinExistence type="predicted"/>
<evidence type="ECO:0000256" key="2">
    <source>
        <dbReference type="ARBA" id="ARBA00023125"/>
    </source>
</evidence>
<gene>
    <name evidence="5" type="ORF">BB934_16625</name>
</gene>
<evidence type="ECO:0000256" key="1">
    <source>
        <dbReference type="ARBA" id="ARBA00023015"/>
    </source>
</evidence>
<dbReference type="PROSITE" id="PS00894">
    <property type="entry name" value="HTH_DEOR_1"/>
    <property type="match status" value="1"/>
</dbReference>
<protein>
    <recommendedName>
        <fullName evidence="4">HTH deoR-type domain-containing protein</fullName>
    </recommendedName>
</protein>
<evidence type="ECO:0000313" key="5">
    <source>
        <dbReference type="EMBL" id="ANY79650.1"/>
    </source>
</evidence>
<feature type="domain" description="HTH deoR-type" evidence="4">
    <location>
        <begin position="8"/>
        <end position="63"/>
    </location>
</feature>
<dbReference type="InterPro" id="IPR001034">
    <property type="entry name" value="DeoR_HTH"/>
</dbReference>
<keyword evidence="1" id="KW-0805">Transcription regulation</keyword>
<name>A0A1B2EI52_9HYPH</name>
<dbReference type="PANTHER" id="PTHR30363:SF44">
    <property type="entry name" value="AGA OPERON TRANSCRIPTIONAL REPRESSOR-RELATED"/>
    <property type="match status" value="1"/>
</dbReference>